<dbReference type="AlphaFoldDB" id="A0A9J6EEM0"/>
<accession>A0A9J6EEM0</accession>
<keyword evidence="2" id="KW-1185">Reference proteome</keyword>
<comment type="caution">
    <text evidence="1">The sequence shown here is derived from an EMBL/GenBank/DDBJ whole genome shotgun (WGS) entry which is preliminary data.</text>
</comment>
<organism evidence="1 2">
    <name type="scientific">Rhipicephalus microplus</name>
    <name type="common">Cattle tick</name>
    <name type="synonym">Boophilus microplus</name>
    <dbReference type="NCBI Taxonomy" id="6941"/>
    <lineage>
        <taxon>Eukaryota</taxon>
        <taxon>Metazoa</taxon>
        <taxon>Ecdysozoa</taxon>
        <taxon>Arthropoda</taxon>
        <taxon>Chelicerata</taxon>
        <taxon>Arachnida</taxon>
        <taxon>Acari</taxon>
        <taxon>Parasitiformes</taxon>
        <taxon>Ixodida</taxon>
        <taxon>Ixodoidea</taxon>
        <taxon>Ixodidae</taxon>
        <taxon>Rhipicephalinae</taxon>
        <taxon>Rhipicephalus</taxon>
        <taxon>Boophilus</taxon>
    </lineage>
</organism>
<dbReference type="EMBL" id="JABSTU010000004">
    <property type="protein sequence ID" value="KAH8032907.1"/>
    <property type="molecule type" value="Genomic_DNA"/>
</dbReference>
<evidence type="ECO:0000313" key="1">
    <source>
        <dbReference type="EMBL" id="KAH8032907.1"/>
    </source>
</evidence>
<name>A0A9J6EEM0_RHIMP</name>
<gene>
    <name evidence="1" type="ORF">HPB51_003691</name>
</gene>
<evidence type="ECO:0000313" key="2">
    <source>
        <dbReference type="Proteomes" id="UP000821866"/>
    </source>
</evidence>
<dbReference type="VEuPathDB" id="VectorBase:LOC119162047"/>
<reference evidence="1" key="2">
    <citation type="submission" date="2021-09" db="EMBL/GenBank/DDBJ databases">
        <authorList>
            <person name="Jia N."/>
            <person name="Wang J."/>
            <person name="Shi W."/>
            <person name="Du L."/>
            <person name="Sun Y."/>
            <person name="Zhan W."/>
            <person name="Jiang J."/>
            <person name="Wang Q."/>
            <person name="Zhang B."/>
            <person name="Ji P."/>
            <person name="Sakyi L.B."/>
            <person name="Cui X."/>
            <person name="Yuan T."/>
            <person name="Jiang B."/>
            <person name="Yang W."/>
            <person name="Lam T.T.-Y."/>
            <person name="Chang Q."/>
            <person name="Ding S."/>
            <person name="Wang X."/>
            <person name="Zhu J."/>
            <person name="Ruan X."/>
            <person name="Zhao L."/>
            <person name="Wei J."/>
            <person name="Que T."/>
            <person name="Du C."/>
            <person name="Cheng J."/>
            <person name="Dai P."/>
            <person name="Han X."/>
            <person name="Huang E."/>
            <person name="Gao Y."/>
            <person name="Liu J."/>
            <person name="Shao H."/>
            <person name="Ye R."/>
            <person name="Li L."/>
            <person name="Wei W."/>
            <person name="Wang X."/>
            <person name="Wang C."/>
            <person name="Huo Q."/>
            <person name="Li W."/>
            <person name="Guo W."/>
            <person name="Chen H."/>
            <person name="Chen S."/>
            <person name="Zhou L."/>
            <person name="Zhou L."/>
            <person name="Ni X."/>
            <person name="Tian J."/>
            <person name="Zhou Y."/>
            <person name="Sheng Y."/>
            <person name="Liu T."/>
            <person name="Pan Y."/>
            <person name="Xia L."/>
            <person name="Li J."/>
            <person name="Zhao F."/>
            <person name="Cao W."/>
        </authorList>
    </citation>
    <scope>NUCLEOTIDE SEQUENCE</scope>
    <source>
        <strain evidence="1">Rmic-2018</strain>
        <tissue evidence="1">Larvae</tissue>
    </source>
</reference>
<reference evidence="1" key="1">
    <citation type="journal article" date="2020" name="Cell">
        <title>Large-Scale Comparative Analyses of Tick Genomes Elucidate Their Genetic Diversity and Vector Capacities.</title>
        <authorList>
            <consortium name="Tick Genome and Microbiome Consortium (TIGMIC)"/>
            <person name="Jia N."/>
            <person name="Wang J."/>
            <person name="Shi W."/>
            <person name="Du L."/>
            <person name="Sun Y."/>
            <person name="Zhan W."/>
            <person name="Jiang J.F."/>
            <person name="Wang Q."/>
            <person name="Zhang B."/>
            <person name="Ji P."/>
            <person name="Bell-Sakyi L."/>
            <person name="Cui X.M."/>
            <person name="Yuan T.T."/>
            <person name="Jiang B.G."/>
            <person name="Yang W.F."/>
            <person name="Lam T.T."/>
            <person name="Chang Q.C."/>
            <person name="Ding S.J."/>
            <person name="Wang X.J."/>
            <person name="Zhu J.G."/>
            <person name="Ruan X.D."/>
            <person name="Zhao L."/>
            <person name="Wei J.T."/>
            <person name="Ye R.Z."/>
            <person name="Que T.C."/>
            <person name="Du C.H."/>
            <person name="Zhou Y.H."/>
            <person name="Cheng J.X."/>
            <person name="Dai P.F."/>
            <person name="Guo W.B."/>
            <person name="Han X.H."/>
            <person name="Huang E.J."/>
            <person name="Li L.F."/>
            <person name="Wei W."/>
            <person name="Gao Y.C."/>
            <person name="Liu J.Z."/>
            <person name="Shao H.Z."/>
            <person name="Wang X."/>
            <person name="Wang C.C."/>
            <person name="Yang T.C."/>
            <person name="Huo Q.B."/>
            <person name="Li W."/>
            <person name="Chen H.Y."/>
            <person name="Chen S.E."/>
            <person name="Zhou L.G."/>
            <person name="Ni X.B."/>
            <person name="Tian J.H."/>
            <person name="Sheng Y."/>
            <person name="Liu T."/>
            <person name="Pan Y.S."/>
            <person name="Xia L.Y."/>
            <person name="Li J."/>
            <person name="Zhao F."/>
            <person name="Cao W.C."/>
        </authorList>
    </citation>
    <scope>NUCLEOTIDE SEQUENCE</scope>
    <source>
        <strain evidence="1">Rmic-2018</strain>
    </source>
</reference>
<sequence length="185" mass="20233">MVLTNADARARIIGDIRSGFPSLRSAALQSRRKGQCYPSAPRDEASAYTPERIHVVLLGTDRLHLWKQKKKQALRPLVSSCAACLPAAAIRCLVSLQPVRGSPTERGLYLPIVFPEEKPPCPAGLVCRDITLCSSAINQVRSGGRPTICGWNRHVAKVCCPQDSRVGTGRPYTPEFIAFRRPSGE</sequence>
<proteinExistence type="predicted"/>
<dbReference type="Proteomes" id="UP000821866">
    <property type="component" value="Chromosome 2"/>
</dbReference>
<protein>
    <submittedName>
        <fullName evidence="1">Uncharacterized protein</fullName>
    </submittedName>
</protein>